<evidence type="ECO:0000313" key="1">
    <source>
        <dbReference type="EMBL" id="QOX63533.1"/>
    </source>
</evidence>
<dbReference type="Proteomes" id="UP000594014">
    <property type="component" value="Chromosome"/>
</dbReference>
<organism evidence="1 2">
    <name type="scientific">Anoxybacterium hadale</name>
    <dbReference type="NCBI Taxonomy" id="3408580"/>
    <lineage>
        <taxon>Bacteria</taxon>
        <taxon>Bacillati</taxon>
        <taxon>Bacillota</taxon>
        <taxon>Clostridia</taxon>
        <taxon>Peptostreptococcales</taxon>
        <taxon>Anaerovoracaceae</taxon>
        <taxon>Anoxybacterium</taxon>
    </lineage>
</organism>
<reference evidence="1" key="1">
    <citation type="submission" date="2019-08" db="EMBL/GenBank/DDBJ databases">
        <title>Genome sequence of Clostridiales bacterium MT110.</title>
        <authorList>
            <person name="Cao J."/>
        </authorList>
    </citation>
    <scope>NUCLEOTIDE SEQUENCE</scope>
    <source>
        <strain evidence="1">MT110</strain>
    </source>
</reference>
<keyword evidence="2" id="KW-1185">Reference proteome</keyword>
<name>A0ACD1AAD9_9FIRM</name>
<gene>
    <name evidence="1" type="ORF">FRZ06_09290</name>
</gene>
<proteinExistence type="predicted"/>
<evidence type="ECO:0000313" key="2">
    <source>
        <dbReference type="Proteomes" id="UP000594014"/>
    </source>
</evidence>
<accession>A0ACD1AAD9</accession>
<dbReference type="EMBL" id="CP042469">
    <property type="protein sequence ID" value="QOX63533.1"/>
    <property type="molecule type" value="Genomic_DNA"/>
</dbReference>
<protein>
    <submittedName>
        <fullName evidence="1">Rubrerythrin</fullName>
    </submittedName>
</protein>
<sequence length="62" mass="7392">MEMQTVDYLKKALLDTQERVRDFKAYSAKIEDKDLQEFFGDYSLSEGKQAQKLQKYLESQKH</sequence>